<dbReference type="PANTHER" id="PTHR37483:SF1">
    <property type="entry name" value="UPF0125 PROTEIN RATB"/>
    <property type="match status" value="1"/>
</dbReference>
<dbReference type="InterPro" id="IPR037021">
    <property type="entry name" value="RnfH_sf"/>
</dbReference>
<keyword evidence="5" id="KW-1185">Reference proteome</keyword>
<feature type="region of interest" description="Disordered" evidence="3">
    <location>
        <begin position="85"/>
        <end position="113"/>
    </location>
</feature>
<dbReference type="Gene3D" id="3.10.20.280">
    <property type="entry name" value="RnfH-like"/>
    <property type="match status" value="1"/>
</dbReference>
<evidence type="ECO:0000256" key="2">
    <source>
        <dbReference type="HAMAP-Rule" id="MF_00460"/>
    </source>
</evidence>
<proteinExistence type="inferred from homology"/>
<dbReference type="NCBIfam" id="NF002490">
    <property type="entry name" value="PRK01777.1"/>
    <property type="match status" value="1"/>
</dbReference>
<gene>
    <name evidence="4" type="ORF">HER31_02780</name>
</gene>
<organism evidence="4 5">
    <name type="scientific">Ferrimonas lipolytica</name>
    <dbReference type="NCBI Taxonomy" id="2724191"/>
    <lineage>
        <taxon>Bacteria</taxon>
        <taxon>Pseudomonadati</taxon>
        <taxon>Pseudomonadota</taxon>
        <taxon>Gammaproteobacteria</taxon>
        <taxon>Alteromonadales</taxon>
        <taxon>Ferrimonadaceae</taxon>
        <taxon>Ferrimonas</taxon>
    </lineage>
</organism>
<accession>A0A6H1UB80</accession>
<dbReference type="Pfam" id="PF03658">
    <property type="entry name" value="Ub-RnfH"/>
    <property type="match status" value="1"/>
</dbReference>
<dbReference type="HAMAP" id="MF_00460">
    <property type="entry name" value="UPF0125_RnfH"/>
    <property type="match status" value="1"/>
</dbReference>
<dbReference type="AlphaFoldDB" id="A0A6H1UB80"/>
<comment type="similarity">
    <text evidence="1 2">Belongs to the UPF0125 (RnfH) family.</text>
</comment>
<evidence type="ECO:0000313" key="4">
    <source>
        <dbReference type="EMBL" id="QIZ75899.1"/>
    </source>
</evidence>
<dbReference type="PANTHER" id="PTHR37483">
    <property type="entry name" value="UPF0125 PROTEIN RATB"/>
    <property type="match status" value="1"/>
</dbReference>
<dbReference type="InterPro" id="IPR005346">
    <property type="entry name" value="RnfH"/>
</dbReference>
<evidence type="ECO:0000256" key="1">
    <source>
        <dbReference type="ARBA" id="ARBA00010645"/>
    </source>
</evidence>
<dbReference type="InterPro" id="IPR016155">
    <property type="entry name" value="Mopterin_synth/thiamin_S_b"/>
</dbReference>
<protein>
    <recommendedName>
        <fullName evidence="2">UPF0125 protein HER31_02780</fullName>
    </recommendedName>
</protein>
<evidence type="ECO:0000313" key="5">
    <source>
        <dbReference type="Proteomes" id="UP000501602"/>
    </source>
</evidence>
<sequence length="113" mass="12709">MTDTITIEVVYALPNEAFVRKVDLPKGATVEEAVQTCGVLERYTDIDLKKHKVGIFSRTVKPSQELFNGDRVEIYRPLLADPREVRKRRAEKAKEEGRADATTGGKPNPLRAK</sequence>
<dbReference type="EMBL" id="CP051180">
    <property type="protein sequence ID" value="QIZ75899.1"/>
    <property type="molecule type" value="Genomic_DNA"/>
</dbReference>
<dbReference type="Proteomes" id="UP000501602">
    <property type="component" value="Chromosome"/>
</dbReference>
<reference evidence="4 5" key="1">
    <citation type="submission" date="2020-04" db="EMBL/GenBank/DDBJ databases">
        <title>Ferrimonas sp. S7 isolated from sea water.</title>
        <authorList>
            <person name="Bae S.S."/>
            <person name="Baek K."/>
        </authorList>
    </citation>
    <scope>NUCLEOTIDE SEQUENCE [LARGE SCALE GENOMIC DNA]</scope>
    <source>
        <strain evidence="4 5">S7</strain>
    </source>
</reference>
<evidence type="ECO:0000256" key="3">
    <source>
        <dbReference type="SAM" id="MobiDB-lite"/>
    </source>
</evidence>
<dbReference type="SUPFAM" id="SSF54285">
    <property type="entry name" value="MoaD/ThiS"/>
    <property type="match status" value="1"/>
</dbReference>
<dbReference type="KEGG" id="fes:HER31_02780"/>
<dbReference type="RefSeq" id="WP_168659160.1">
    <property type="nucleotide sequence ID" value="NZ_CP051180.1"/>
</dbReference>
<name>A0A6H1UB80_9GAMM</name>